<comment type="subcellular location">
    <subcellularLocation>
        <location evidence="1">Secreted</location>
    </subcellularLocation>
</comment>
<feature type="signal peptide" evidence="5">
    <location>
        <begin position="1"/>
        <end position="23"/>
    </location>
</feature>
<dbReference type="Pfam" id="PF00965">
    <property type="entry name" value="TIMP"/>
    <property type="match status" value="1"/>
</dbReference>
<keyword evidence="5" id="KW-0732">Signal</keyword>
<evidence type="ECO:0000256" key="1">
    <source>
        <dbReference type="ARBA" id="ARBA00004613"/>
    </source>
</evidence>
<evidence type="ECO:0000256" key="4">
    <source>
        <dbReference type="PIRSR" id="PIRSR601820-3"/>
    </source>
</evidence>
<keyword evidence="3" id="KW-0479">Metal-binding</keyword>
<evidence type="ECO:0000256" key="5">
    <source>
        <dbReference type="SAM" id="SignalP"/>
    </source>
</evidence>
<keyword evidence="2" id="KW-0964">Secreted</keyword>
<accession>A0ABD3W9F2</accession>
<dbReference type="GO" id="GO:0005576">
    <property type="term" value="C:extracellular region"/>
    <property type="evidence" value="ECO:0007669"/>
    <property type="project" value="UniProtKB-SubCell"/>
</dbReference>
<dbReference type="AlphaFoldDB" id="A0ABD3W9F2"/>
<dbReference type="PANTHER" id="PTHR11844:SF33">
    <property type="entry name" value="TISSUE INHIBITOR OF METALLOPROTEINASE"/>
    <property type="match status" value="1"/>
</dbReference>
<gene>
    <name evidence="6" type="ORF">ACJMK2_041910</name>
</gene>
<feature type="chain" id="PRO_5044783908" evidence="5">
    <location>
        <begin position="24"/>
        <end position="183"/>
    </location>
</feature>
<organism evidence="6 7">
    <name type="scientific">Sinanodonta woodiana</name>
    <name type="common">Chinese pond mussel</name>
    <name type="synonym">Anodonta woodiana</name>
    <dbReference type="NCBI Taxonomy" id="1069815"/>
    <lineage>
        <taxon>Eukaryota</taxon>
        <taxon>Metazoa</taxon>
        <taxon>Spiralia</taxon>
        <taxon>Lophotrochozoa</taxon>
        <taxon>Mollusca</taxon>
        <taxon>Bivalvia</taxon>
        <taxon>Autobranchia</taxon>
        <taxon>Heteroconchia</taxon>
        <taxon>Palaeoheterodonta</taxon>
        <taxon>Unionida</taxon>
        <taxon>Unionoidea</taxon>
        <taxon>Unionidae</taxon>
        <taxon>Unioninae</taxon>
        <taxon>Sinanodonta</taxon>
    </lineage>
</organism>
<sequence length="183" mass="20975">MEKPVIFMQSLLVMVVTIRIISACKCGIPRTLQESICAKETLVMATPTKMYLTDKKGVLVNEEELAHYRVYKMYMDIMYQEGAKKLSNDTNHFELVTPLNAKDCGVPLKTGFTYNIAGTARRNHNSLWVTSCNYVAAVPWDHPYDDFVRFHGLVSRPNQDGCNILRRHYRYGFLPSASEIFIK</sequence>
<evidence type="ECO:0000313" key="6">
    <source>
        <dbReference type="EMBL" id="KAL3869200.1"/>
    </source>
</evidence>
<keyword evidence="7" id="KW-1185">Reference proteome</keyword>
<dbReference type="Gene3D" id="2.40.50.120">
    <property type="match status" value="1"/>
</dbReference>
<feature type="disulfide bond" evidence="4">
    <location>
        <begin position="26"/>
        <end position="132"/>
    </location>
</feature>
<evidence type="ECO:0000256" key="3">
    <source>
        <dbReference type="PIRSR" id="PIRSR601820-1"/>
    </source>
</evidence>
<reference evidence="6 7" key="1">
    <citation type="submission" date="2024-11" db="EMBL/GenBank/DDBJ databases">
        <title>Chromosome-level genome assembly of the freshwater bivalve Anodonta woodiana.</title>
        <authorList>
            <person name="Chen X."/>
        </authorList>
    </citation>
    <scope>NUCLEOTIDE SEQUENCE [LARGE SCALE GENOMIC DNA]</scope>
    <source>
        <strain evidence="6">MN2024</strain>
        <tissue evidence="6">Gills</tissue>
    </source>
</reference>
<dbReference type="InterPro" id="IPR001820">
    <property type="entry name" value="TIMP"/>
</dbReference>
<keyword evidence="3" id="KW-0862">Zinc</keyword>
<dbReference type="SUPFAM" id="SSF50242">
    <property type="entry name" value="TIMP-like"/>
    <property type="match status" value="1"/>
</dbReference>
<feature type="disulfide bond" evidence="4">
    <location>
        <begin position="24"/>
        <end position="104"/>
    </location>
</feature>
<evidence type="ECO:0000313" key="7">
    <source>
        <dbReference type="Proteomes" id="UP001634394"/>
    </source>
</evidence>
<keyword evidence="4" id="KW-1015">Disulfide bond</keyword>
<name>A0ABD3W9F2_SINWO</name>
<dbReference type="Proteomes" id="UP001634394">
    <property type="component" value="Unassembled WGS sequence"/>
</dbReference>
<comment type="caution">
    <text evidence="6">The sequence shown here is derived from an EMBL/GenBank/DDBJ whole genome shotgun (WGS) entry which is preliminary data.</text>
</comment>
<dbReference type="PANTHER" id="PTHR11844">
    <property type="entry name" value="METALLOPROTEASE INHIBITOR"/>
    <property type="match status" value="1"/>
</dbReference>
<dbReference type="InterPro" id="IPR008993">
    <property type="entry name" value="TIMP-like_OB-fold"/>
</dbReference>
<protein>
    <submittedName>
        <fullName evidence="6">Uncharacterized protein</fullName>
    </submittedName>
</protein>
<evidence type="ECO:0000256" key="2">
    <source>
        <dbReference type="ARBA" id="ARBA00022525"/>
    </source>
</evidence>
<dbReference type="EMBL" id="JBJQND010000008">
    <property type="protein sequence ID" value="KAL3869200.1"/>
    <property type="molecule type" value="Genomic_DNA"/>
</dbReference>
<proteinExistence type="predicted"/>
<feature type="binding site" evidence="3">
    <location>
        <position position="24"/>
    </location>
    <ligand>
        <name>Zn(2+)</name>
        <dbReference type="ChEBI" id="CHEBI:29105"/>
        <note>ligand shared with metalloproteinase partner</note>
    </ligand>
</feature>